<organism evidence="5 6">
    <name type="scientific">Georgenia soli</name>
    <dbReference type="NCBI Taxonomy" id="638953"/>
    <lineage>
        <taxon>Bacteria</taxon>
        <taxon>Bacillati</taxon>
        <taxon>Actinomycetota</taxon>
        <taxon>Actinomycetes</taxon>
        <taxon>Micrococcales</taxon>
        <taxon>Bogoriellaceae</taxon>
        <taxon>Georgenia</taxon>
    </lineage>
</organism>
<feature type="transmembrane region" description="Helical" evidence="4">
    <location>
        <begin position="113"/>
        <end position="135"/>
    </location>
</feature>
<dbReference type="OrthoDB" id="5242431at2"/>
<evidence type="ECO:0000256" key="4">
    <source>
        <dbReference type="SAM" id="Phobius"/>
    </source>
</evidence>
<keyword evidence="6" id="KW-1185">Reference proteome</keyword>
<evidence type="ECO:0000313" key="6">
    <source>
        <dbReference type="Proteomes" id="UP000222106"/>
    </source>
</evidence>
<name>A0A2A9EJU7_9MICO</name>
<keyword evidence="2" id="KW-0804">Transcription</keyword>
<evidence type="ECO:0000313" key="5">
    <source>
        <dbReference type="EMBL" id="PFG39178.1"/>
    </source>
</evidence>
<keyword evidence="4" id="KW-1133">Transmembrane helix</keyword>
<keyword evidence="4" id="KW-0812">Transmembrane</keyword>
<dbReference type="EMBL" id="PDJI01000004">
    <property type="protein sequence ID" value="PFG39178.1"/>
    <property type="molecule type" value="Genomic_DNA"/>
</dbReference>
<feature type="region of interest" description="Disordered" evidence="3">
    <location>
        <begin position="86"/>
        <end position="106"/>
    </location>
</feature>
<comment type="caution">
    <text evidence="5">The sequence shown here is derived from an EMBL/GenBank/DDBJ whole genome shotgun (WGS) entry which is preliminary data.</text>
</comment>
<keyword evidence="1" id="KW-0805">Transcription regulation</keyword>
<reference evidence="5 6" key="1">
    <citation type="submission" date="2017-10" db="EMBL/GenBank/DDBJ databases">
        <title>Sequencing the genomes of 1000 actinobacteria strains.</title>
        <authorList>
            <person name="Klenk H.-P."/>
        </authorList>
    </citation>
    <scope>NUCLEOTIDE SEQUENCE [LARGE SCALE GENOMIC DNA]</scope>
    <source>
        <strain evidence="5 6">DSM 21838</strain>
    </source>
</reference>
<evidence type="ECO:0000256" key="2">
    <source>
        <dbReference type="ARBA" id="ARBA00023163"/>
    </source>
</evidence>
<protein>
    <submittedName>
        <fullName evidence="5">Uncharacterized protein</fullName>
    </submittedName>
</protein>
<dbReference type="Proteomes" id="UP000222106">
    <property type="component" value="Unassembled WGS sequence"/>
</dbReference>
<dbReference type="AlphaFoldDB" id="A0A2A9EJU7"/>
<proteinExistence type="predicted"/>
<dbReference type="Gene3D" id="1.10.10.1320">
    <property type="entry name" value="Anti-sigma factor, zinc-finger domain"/>
    <property type="match status" value="1"/>
</dbReference>
<keyword evidence="4" id="KW-0472">Membrane</keyword>
<evidence type="ECO:0000256" key="3">
    <source>
        <dbReference type="SAM" id="MobiDB-lite"/>
    </source>
</evidence>
<evidence type="ECO:0000256" key="1">
    <source>
        <dbReference type="ARBA" id="ARBA00023015"/>
    </source>
</evidence>
<sequence length="249" mass="24705">MAEQPGGPVPDHPEPDEIVTLALGEVHEPGRSELARHLAACEPCREEYSAVVAGLEQVLAAAPTVAPPPGFEGRVLTAMGMAGAPAAAGAREHPRDAGRSGVGPSRSGVRRRAVLVAAAAGVAGLAVGAGGAFLVTQDAGGPGTGPAAPPPSAGAPYTGADLVRADGAVVGRVSGSRFGGRDVLVVDVVGAPEGVRYECRGVMPDGTEVPLGAWTVGPERSATWVVTDPGVTAVRLVTGDGRAWADAAL</sequence>
<gene>
    <name evidence="5" type="ORF">ATJ97_1673</name>
</gene>
<dbReference type="InterPro" id="IPR041916">
    <property type="entry name" value="Anti_sigma_zinc_sf"/>
</dbReference>
<accession>A0A2A9EJU7</accession>
<dbReference type="RefSeq" id="WP_098483330.1">
    <property type="nucleotide sequence ID" value="NZ_PDJI01000004.1"/>
</dbReference>